<proteinExistence type="predicted"/>
<feature type="region of interest" description="Disordered" evidence="1">
    <location>
        <begin position="499"/>
        <end position="526"/>
    </location>
</feature>
<feature type="region of interest" description="Disordered" evidence="1">
    <location>
        <begin position="1"/>
        <end position="91"/>
    </location>
</feature>
<organism evidence="2 3">
    <name type="scientific">Diatrype stigma</name>
    <dbReference type="NCBI Taxonomy" id="117547"/>
    <lineage>
        <taxon>Eukaryota</taxon>
        <taxon>Fungi</taxon>
        <taxon>Dikarya</taxon>
        <taxon>Ascomycota</taxon>
        <taxon>Pezizomycotina</taxon>
        <taxon>Sordariomycetes</taxon>
        <taxon>Xylariomycetidae</taxon>
        <taxon>Xylariales</taxon>
        <taxon>Diatrypaceae</taxon>
        <taxon>Diatrype</taxon>
    </lineage>
</organism>
<feature type="compositionally biased region" description="Low complexity" evidence="1">
    <location>
        <begin position="40"/>
        <end position="52"/>
    </location>
</feature>
<reference evidence="2 3" key="1">
    <citation type="submission" date="2024-02" db="EMBL/GenBank/DDBJ databases">
        <title>De novo assembly and annotation of 12 fungi associated with fruit tree decline syndrome in Ontario, Canada.</title>
        <authorList>
            <person name="Sulman M."/>
            <person name="Ellouze W."/>
            <person name="Ilyukhin E."/>
        </authorList>
    </citation>
    <scope>NUCLEOTIDE SEQUENCE [LARGE SCALE GENOMIC DNA]</scope>
    <source>
        <strain evidence="2 3">M11/M66-122</strain>
    </source>
</reference>
<sequence length="665" mass="73421">MDSPGNGARALSWSKDLKDRPSPKVRMDSSQSTHSLALHSPENSSRSSFSSVRENDSDLVQAFTSTKVSSYERPPEEEALEDQASPSAEMSATSTQFLPPVTQPASRLHGCWFPAVAADSFRGWKQIDVKGKVASKSFGDLQALKLVWSPPSTPPPHQRTESGRELPGKAYIERLPLEILDLLVLDVPPNGISARNVDLMSLLLTSRALHGATLHALYRNITIPHSRIFRKFLSHISENGELGTIVRRLDFSHFNPMTLFSTASERATTRNLTPESLLQCLELTPYLREFLAQEYIDDEIDVNVLRKILFGLPRLEAIDFCGCSSSKFRASIEAITQIEWPESLSISRVSFHRCINLPASVFELLLPRLGKLTHLDVSGTRITDEALQSIPHTARITHLNLSKCKLLTADVVINFLAKHPAVNSSLVYLNLAADVRSHQLLEEDDVTRLLPVLPPTLRSLGLNGSSMDPSHVDLLRPLTKHLEELALGRRLKLSDIDRLFAPDKPEPSDDDAMDTDEAEDNSEDNWVPHTLKYLDLSDYTAAELELSELFGTRSSITGRRSSPLEVLEVAENLYSMLNKSRTVKTSGWNVTEFGSRAWLVRRQDGTGGGGGGGGGGSENGTSSTLPDSGLRGWKMGASFWGMRKIPVAVAEVGGMYGSYMFKRKL</sequence>
<feature type="compositionally biased region" description="Gly residues" evidence="1">
    <location>
        <begin position="605"/>
        <end position="618"/>
    </location>
</feature>
<dbReference type="Gene3D" id="3.80.10.10">
    <property type="entry name" value="Ribonuclease Inhibitor"/>
    <property type="match status" value="1"/>
</dbReference>
<name>A0AAN9YFL8_9PEZI</name>
<feature type="compositionally biased region" description="Acidic residues" evidence="1">
    <location>
        <begin position="508"/>
        <end position="523"/>
    </location>
</feature>
<feature type="compositionally biased region" description="Basic and acidic residues" evidence="1">
    <location>
        <begin position="15"/>
        <end position="27"/>
    </location>
</feature>
<dbReference type="InterPro" id="IPR032675">
    <property type="entry name" value="LRR_dom_sf"/>
</dbReference>
<gene>
    <name evidence="2" type="ORF">SLS62_011257</name>
</gene>
<evidence type="ECO:0000313" key="3">
    <source>
        <dbReference type="Proteomes" id="UP001320420"/>
    </source>
</evidence>
<comment type="caution">
    <text evidence="2">The sequence shown here is derived from an EMBL/GenBank/DDBJ whole genome shotgun (WGS) entry which is preliminary data.</text>
</comment>
<accession>A0AAN9YFL8</accession>
<evidence type="ECO:0000256" key="1">
    <source>
        <dbReference type="SAM" id="MobiDB-lite"/>
    </source>
</evidence>
<protein>
    <submittedName>
        <fullName evidence="2">Uncharacterized protein</fullName>
    </submittedName>
</protein>
<dbReference type="EMBL" id="JAKJXP020000182">
    <property type="protein sequence ID" value="KAK7739267.1"/>
    <property type="molecule type" value="Genomic_DNA"/>
</dbReference>
<feature type="region of interest" description="Disordered" evidence="1">
    <location>
        <begin position="601"/>
        <end position="629"/>
    </location>
</feature>
<evidence type="ECO:0000313" key="2">
    <source>
        <dbReference type="EMBL" id="KAK7739267.1"/>
    </source>
</evidence>
<keyword evidence="3" id="KW-1185">Reference proteome</keyword>
<dbReference type="SUPFAM" id="SSF52047">
    <property type="entry name" value="RNI-like"/>
    <property type="match status" value="1"/>
</dbReference>
<dbReference type="Proteomes" id="UP001320420">
    <property type="component" value="Unassembled WGS sequence"/>
</dbReference>
<dbReference type="AlphaFoldDB" id="A0AAN9YFL8"/>